<dbReference type="GO" id="GO:0004672">
    <property type="term" value="F:protein kinase activity"/>
    <property type="evidence" value="ECO:0007669"/>
    <property type="project" value="InterPro"/>
</dbReference>
<dbReference type="InterPro" id="IPR011009">
    <property type="entry name" value="Kinase-like_dom_sf"/>
</dbReference>
<gene>
    <name evidence="2" type="ORF">BO78DRAFT_424672</name>
</gene>
<dbReference type="STRING" id="1448318.A0A319EHG8"/>
<dbReference type="EMBL" id="KZ826466">
    <property type="protein sequence ID" value="PYI00259.1"/>
    <property type="molecule type" value="Genomic_DNA"/>
</dbReference>
<proteinExistence type="predicted"/>
<evidence type="ECO:0000313" key="2">
    <source>
        <dbReference type="EMBL" id="PYI00259.1"/>
    </source>
</evidence>
<dbReference type="GO" id="GO:0005524">
    <property type="term" value="F:ATP binding"/>
    <property type="evidence" value="ECO:0007669"/>
    <property type="project" value="InterPro"/>
</dbReference>
<protein>
    <recommendedName>
        <fullName evidence="1">Protein kinase domain-containing protein</fullName>
    </recommendedName>
</protein>
<dbReference type="PROSITE" id="PS50011">
    <property type="entry name" value="PROTEIN_KINASE_DOM"/>
    <property type="match status" value="1"/>
</dbReference>
<dbReference type="Proteomes" id="UP000248423">
    <property type="component" value="Unassembled WGS sequence"/>
</dbReference>
<sequence length="230" mass="27010">MEIIRSFKTIKRVDRQFQLDYICCIVKQDGTYYNGRWHDVNKPPQALFELSHIQKMNETLRDDPRYNEVKVYEYFQEYPHPNLGIYFGCHEQGGFITSTCCGRYGLTLAQRVNPKNLSKEEFRASDRKYVDDLMKDGLKGVLAGIRHLHRNGMMHNNINPSTIQLTWHETPVIVGFGCTRSVGASLRNFKRAPHWHDPKVQVSMQDNDLEAYEELKTWMIGSVEDRFRFE</sequence>
<dbReference type="Gene3D" id="1.10.510.10">
    <property type="entry name" value="Transferase(Phosphotransferase) domain 1"/>
    <property type="match status" value="1"/>
</dbReference>
<name>A0A319EHG8_ASPSB</name>
<keyword evidence="3" id="KW-1185">Reference proteome</keyword>
<dbReference type="OrthoDB" id="4062651at2759"/>
<evidence type="ECO:0000259" key="1">
    <source>
        <dbReference type="PROSITE" id="PS50011"/>
    </source>
</evidence>
<dbReference type="InterPro" id="IPR000719">
    <property type="entry name" value="Prot_kinase_dom"/>
</dbReference>
<organism evidence="2 3">
    <name type="scientific">Aspergillus sclerotiicarbonarius (strain CBS 121057 / IBT 28362)</name>
    <dbReference type="NCBI Taxonomy" id="1448318"/>
    <lineage>
        <taxon>Eukaryota</taxon>
        <taxon>Fungi</taxon>
        <taxon>Dikarya</taxon>
        <taxon>Ascomycota</taxon>
        <taxon>Pezizomycotina</taxon>
        <taxon>Eurotiomycetes</taxon>
        <taxon>Eurotiomycetidae</taxon>
        <taxon>Eurotiales</taxon>
        <taxon>Aspergillaceae</taxon>
        <taxon>Aspergillus</taxon>
        <taxon>Aspergillus subgen. Circumdati</taxon>
    </lineage>
</organism>
<dbReference type="SUPFAM" id="SSF56112">
    <property type="entry name" value="Protein kinase-like (PK-like)"/>
    <property type="match status" value="1"/>
</dbReference>
<reference evidence="2 3" key="1">
    <citation type="submission" date="2018-02" db="EMBL/GenBank/DDBJ databases">
        <title>The genomes of Aspergillus section Nigri reveals drivers in fungal speciation.</title>
        <authorList>
            <consortium name="DOE Joint Genome Institute"/>
            <person name="Vesth T.C."/>
            <person name="Nybo J."/>
            <person name="Theobald S."/>
            <person name="Brandl J."/>
            <person name="Frisvad J.C."/>
            <person name="Nielsen K.F."/>
            <person name="Lyhne E.K."/>
            <person name="Kogle M.E."/>
            <person name="Kuo A."/>
            <person name="Riley R."/>
            <person name="Clum A."/>
            <person name="Nolan M."/>
            <person name="Lipzen A."/>
            <person name="Salamov A."/>
            <person name="Henrissat B."/>
            <person name="Wiebenga A."/>
            <person name="De vries R.P."/>
            <person name="Grigoriev I.V."/>
            <person name="Mortensen U.H."/>
            <person name="Andersen M.R."/>
            <person name="Baker S.E."/>
        </authorList>
    </citation>
    <scope>NUCLEOTIDE SEQUENCE [LARGE SCALE GENOMIC DNA]</scope>
    <source>
        <strain evidence="2 3">CBS 121057</strain>
    </source>
</reference>
<dbReference type="VEuPathDB" id="FungiDB:BO78DRAFT_424672"/>
<feature type="domain" description="Protein kinase" evidence="1">
    <location>
        <begin position="1"/>
        <end position="230"/>
    </location>
</feature>
<accession>A0A319EHG8</accession>
<evidence type="ECO:0000313" key="3">
    <source>
        <dbReference type="Proteomes" id="UP000248423"/>
    </source>
</evidence>
<dbReference type="AlphaFoldDB" id="A0A319EHG8"/>